<dbReference type="PANTHER" id="PTHR46093">
    <property type="entry name" value="ACYL-COA-BINDING DOMAIN-CONTAINING PROTEIN 5"/>
    <property type="match status" value="1"/>
</dbReference>
<keyword evidence="6" id="KW-1185">Reference proteome</keyword>
<dbReference type="Pfam" id="PF24681">
    <property type="entry name" value="Kelch_KLHDC2_KLHL20_DRC7"/>
    <property type="match status" value="1"/>
</dbReference>
<organism evidence="5 6">
    <name type="scientific">Entomortierella chlamydospora</name>
    <dbReference type="NCBI Taxonomy" id="101097"/>
    <lineage>
        <taxon>Eukaryota</taxon>
        <taxon>Fungi</taxon>
        <taxon>Fungi incertae sedis</taxon>
        <taxon>Mucoromycota</taxon>
        <taxon>Mortierellomycotina</taxon>
        <taxon>Mortierellomycetes</taxon>
        <taxon>Mortierellales</taxon>
        <taxon>Mortierellaceae</taxon>
        <taxon>Entomortierella</taxon>
    </lineage>
</organism>
<dbReference type="Proteomes" id="UP000703661">
    <property type="component" value="Unassembled WGS sequence"/>
</dbReference>
<evidence type="ECO:0000313" key="5">
    <source>
        <dbReference type="EMBL" id="KAG0007170.1"/>
    </source>
</evidence>
<comment type="caution">
    <text evidence="5">The sequence shown here is derived from an EMBL/GenBank/DDBJ whole genome shotgun (WGS) entry which is preliminary data.</text>
</comment>
<dbReference type="SUPFAM" id="SSF117281">
    <property type="entry name" value="Kelch motif"/>
    <property type="match status" value="1"/>
</dbReference>
<keyword evidence="4" id="KW-0472">Membrane</keyword>
<evidence type="ECO:0000256" key="2">
    <source>
        <dbReference type="ARBA" id="ARBA00022737"/>
    </source>
</evidence>
<dbReference type="AlphaFoldDB" id="A0A9P6SW10"/>
<accession>A0A9P6SW10</accession>
<protein>
    <submittedName>
        <fullName evidence="5">Leucine-zipper-like transcriptional regulator 1</fullName>
    </submittedName>
</protein>
<sequence length="462" mass="51291">MIAFHCGSVFAMRYDVASNTWTNSSTFEEYGYFQGIGAVTDPSSGLVYLAGGYTTCDRNSMSIYDFDTDSFQPNSPSLPNPATVFAARAYYGNVFSKQRNSILYFGGYNSSLEPIPKHNVVSEYVPTTGYWQSLITSGVPPAMRSDHCMTTNDDGSLVIIYGGRVGANFVNDLYILDTVAQTWRSGTGGMARVYAACTIAGNQLLIWGGRDAYNEIVSTDVEIYNIDTDTWVTTYTPPDSYTSKNSTPNGKGSSSHAGAIAGGVVGGLALIMAAILLFIFRRRRRESRYSRSLANSDYEEEDRKPAAQPTSDTNEEEVRVLRAHIQTQQEELDMQRRLLIMQQERNQEYQRQQLILQQQQLQQDQEELYPSGYSYQPPVNFGTGASTPEPHNYESVEIPLVAQTSTYHPPTPSAINPYPPQPYQPALSPEPSEAMISVTTFGNTRPLENPGNPQFGARERLR</sequence>
<gene>
    <name evidence="5" type="primary">LZTR1</name>
    <name evidence="5" type="ORF">BGZ80_004991</name>
</gene>
<keyword evidence="1" id="KW-0880">Kelch repeat</keyword>
<dbReference type="PANTHER" id="PTHR46093:SF18">
    <property type="entry name" value="FIBRONECTIN TYPE-III DOMAIN-CONTAINING PROTEIN"/>
    <property type="match status" value="1"/>
</dbReference>
<dbReference type="Gene3D" id="2.120.10.80">
    <property type="entry name" value="Kelch-type beta propeller"/>
    <property type="match status" value="1"/>
</dbReference>
<feature type="transmembrane region" description="Helical" evidence="4">
    <location>
        <begin position="257"/>
        <end position="280"/>
    </location>
</feature>
<feature type="region of interest" description="Disordered" evidence="3">
    <location>
        <begin position="441"/>
        <end position="462"/>
    </location>
</feature>
<evidence type="ECO:0000256" key="3">
    <source>
        <dbReference type="SAM" id="MobiDB-lite"/>
    </source>
</evidence>
<dbReference type="InterPro" id="IPR015915">
    <property type="entry name" value="Kelch-typ_b-propeller"/>
</dbReference>
<evidence type="ECO:0000256" key="4">
    <source>
        <dbReference type="SAM" id="Phobius"/>
    </source>
</evidence>
<name>A0A9P6SW10_9FUNG</name>
<evidence type="ECO:0000313" key="6">
    <source>
        <dbReference type="Proteomes" id="UP000703661"/>
    </source>
</evidence>
<keyword evidence="4" id="KW-0812">Transmembrane</keyword>
<evidence type="ECO:0000256" key="1">
    <source>
        <dbReference type="ARBA" id="ARBA00022441"/>
    </source>
</evidence>
<keyword evidence="2" id="KW-0677">Repeat</keyword>
<feature type="region of interest" description="Disordered" evidence="3">
    <location>
        <begin position="410"/>
        <end position="429"/>
    </location>
</feature>
<feature type="compositionally biased region" description="Pro residues" evidence="3">
    <location>
        <begin position="410"/>
        <end position="423"/>
    </location>
</feature>
<dbReference type="OrthoDB" id="10251809at2759"/>
<proteinExistence type="predicted"/>
<keyword evidence="4" id="KW-1133">Transmembrane helix</keyword>
<reference evidence="5" key="1">
    <citation type="journal article" date="2020" name="Fungal Divers.">
        <title>Resolving the Mortierellaceae phylogeny through synthesis of multi-gene phylogenetics and phylogenomics.</title>
        <authorList>
            <person name="Vandepol N."/>
            <person name="Liber J."/>
            <person name="Desiro A."/>
            <person name="Na H."/>
            <person name="Kennedy M."/>
            <person name="Barry K."/>
            <person name="Grigoriev I.V."/>
            <person name="Miller A.N."/>
            <person name="O'Donnell K."/>
            <person name="Stajich J.E."/>
            <person name="Bonito G."/>
        </authorList>
    </citation>
    <scope>NUCLEOTIDE SEQUENCE</scope>
    <source>
        <strain evidence="5">NRRL 2769</strain>
    </source>
</reference>
<feature type="region of interest" description="Disordered" evidence="3">
    <location>
        <begin position="290"/>
        <end position="317"/>
    </location>
</feature>
<dbReference type="EMBL" id="JAAAID010002490">
    <property type="protein sequence ID" value="KAG0007170.1"/>
    <property type="molecule type" value="Genomic_DNA"/>
</dbReference>
<feature type="region of interest" description="Disordered" evidence="3">
    <location>
        <begin position="235"/>
        <end position="255"/>
    </location>
</feature>